<evidence type="ECO:0000313" key="4">
    <source>
        <dbReference type="Proteomes" id="UP001470230"/>
    </source>
</evidence>
<comment type="caution">
    <text evidence="3">The sequence shown here is derived from an EMBL/GenBank/DDBJ whole genome shotgun (WGS) entry which is preliminary data.</text>
</comment>
<keyword evidence="2" id="KW-0472">Membrane</keyword>
<protein>
    <submittedName>
        <fullName evidence="3">Uncharacterized protein</fullName>
    </submittedName>
</protein>
<gene>
    <name evidence="3" type="ORF">M9Y10_017093</name>
</gene>
<feature type="transmembrane region" description="Helical" evidence="2">
    <location>
        <begin position="14"/>
        <end position="36"/>
    </location>
</feature>
<accession>A0ABR2HVF9</accession>
<feature type="region of interest" description="Disordered" evidence="1">
    <location>
        <begin position="99"/>
        <end position="147"/>
    </location>
</feature>
<name>A0ABR2HVF9_9EUKA</name>
<organism evidence="3 4">
    <name type="scientific">Tritrichomonas musculus</name>
    <dbReference type="NCBI Taxonomy" id="1915356"/>
    <lineage>
        <taxon>Eukaryota</taxon>
        <taxon>Metamonada</taxon>
        <taxon>Parabasalia</taxon>
        <taxon>Tritrichomonadida</taxon>
        <taxon>Tritrichomonadidae</taxon>
        <taxon>Tritrichomonas</taxon>
    </lineage>
</organism>
<sequence length="517" mass="58755">MKNEKDNMTNIEGYAISFLGLYLFSVILNSGITYFLTKRSANSRRVTVIPHNEVEQTMTLGRCLNKIFENLGDLIQAHNELSDYVDTIKSCDCNHDNQGGDINQGGNQGNGEEEDINQGGNQGGDNEGGNEGGGNEGGDDGNNNSNQIQYMNVGLQAVNELSGYLLRNMTDIQNNLAAVRFQNGVQSFTQEMFDYEIFQNGLDNMNRQYQAIGVQTYQPTRQREALFNDSYVWFPLFRMWTSLSVYNIPNEFGWRANPAYGAPWNFVWDVGYGDWIAIAPNEDDVPAGWRINRQGNNIAQIILTHNLRDEGEMIYNLDRGQWEYYPPEESIVIPEQPGPVISVVPEQNRNARLRPTYVWSIESGRWVNSMTIANMPETNPNDNNDWRRDISFSAPANFVWDIDHRECIAIRNNVSEMIYDRNWRTSHEIGDIAVIHYRDHFLNGTGELVWNDDYNSYVYHGNDVSPLLEDEGNKTSSGTIAIPDQVTDTEAWDKILDCVGIPVINNPNEIDEKKPVL</sequence>
<evidence type="ECO:0000313" key="3">
    <source>
        <dbReference type="EMBL" id="KAK8853532.1"/>
    </source>
</evidence>
<dbReference type="Proteomes" id="UP001470230">
    <property type="component" value="Unassembled WGS sequence"/>
</dbReference>
<evidence type="ECO:0000256" key="1">
    <source>
        <dbReference type="SAM" id="MobiDB-lite"/>
    </source>
</evidence>
<dbReference type="EMBL" id="JAPFFF010000022">
    <property type="protein sequence ID" value="KAK8853532.1"/>
    <property type="molecule type" value="Genomic_DNA"/>
</dbReference>
<proteinExistence type="predicted"/>
<keyword evidence="2" id="KW-1133">Transmembrane helix</keyword>
<keyword evidence="4" id="KW-1185">Reference proteome</keyword>
<evidence type="ECO:0000256" key="2">
    <source>
        <dbReference type="SAM" id="Phobius"/>
    </source>
</evidence>
<feature type="compositionally biased region" description="Gly residues" evidence="1">
    <location>
        <begin position="120"/>
        <end position="136"/>
    </location>
</feature>
<reference evidence="3 4" key="1">
    <citation type="submission" date="2024-04" db="EMBL/GenBank/DDBJ databases">
        <title>Tritrichomonas musculus Genome.</title>
        <authorList>
            <person name="Alves-Ferreira E."/>
            <person name="Grigg M."/>
            <person name="Lorenzi H."/>
            <person name="Galac M."/>
        </authorList>
    </citation>
    <scope>NUCLEOTIDE SEQUENCE [LARGE SCALE GENOMIC DNA]</scope>
    <source>
        <strain evidence="3 4">EAF2021</strain>
    </source>
</reference>
<feature type="non-terminal residue" evidence="3">
    <location>
        <position position="517"/>
    </location>
</feature>
<keyword evidence="2" id="KW-0812">Transmembrane</keyword>